<keyword evidence="3" id="KW-0500">Molybdenum</keyword>
<dbReference type="GO" id="GO:0005524">
    <property type="term" value="F:ATP binding"/>
    <property type="evidence" value="ECO:0007669"/>
    <property type="project" value="UniProtKB-KW"/>
</dbReference>
<keyword evidence="1" id="KW-0813">Transport</keyword>
<dbReference type="InterPro" id="IPR003439">
    <property type="entry name" value="ABC_transporter-like_ATP-bd"/>
</dbReference>
<keyword evidence="2" id="KW-1003">Cell membrane</keyword>
<dbReference type="Pfam" id="PF00005">
    <property type="entry name" value="ABC_tran"/>
    <property type="match status" value="1"/>
</dbReference>
<evidence type="ECO:0000259" key="9">
    <source>
        <dbReference type="PROSITE" id="PS50893"/>
    </source>
</evidence>
<keyword evidence="4" id="KW-0997">Cell inner membrane</keyword>
<evidence type="ECO:0000256" key="8">
    <source>
        <dbReference type="ARBA" id="ARBA00023136"/>
    </source>
</evidence>
<dbReference type="Gene3D" id="2.40.50.100">
    <property type="match status" value="1"/>
</dbReference>
<dbReference type="InterPro" id="IPR008995">
    <property type="entry name" value="Mo/tungstate-bd_C_term_dom"/>
</dbReference>
<keyword evidence="7" id="KW-1278">Translocase</keyword>
<dbReference type="SUPFAM" id="SSF52540">
    <property type="entry name" value="P-loop containing nucleoside triphosphate hydrolases"/>
    <property type="match status" value="1"/>
</dbReference>
<evidence type="ECO:0000256" key="6">
    <source>
        <dbReference type="ARBA" id="ARBA00022840"/>
    </source>
</evidence>
<evidence type="ECO:0000256" key="4">
    <source>
        <dbReference type="ARBA" id="ARBA00022519"/>
    </source>
</evidence>
<name>A0A3B1C0S0_9ZZZZ</name>
<feature type="domain" description="Mop" evidence="10">
    <location>
        <begin position="294"/>
        <end position="343"/>
    </location>
</feature>
<dbReference type="Gene3D" id="3.40.50.300">
    <property type="entry name" value="P-loop containing nucleotide triphosphate hydrolases"/>
    <property type="match status" value="1"/>
</dbReference>
<accession>A0A3B1C0S0</accession>
<feature type="non-terminal residue" evidence="11">
    <location>
        <position position="343"/>
    </location>
</feature>
<dbReference type="Pfam" id="PF03459">
    <property type="entry name" value="TOBE"/>
    <property type="match status" value="1"/>
</dbReference>
<sequence>MNGLYAHFKLSKQGFTLDAKLSAPDSGVTALFGPSGAGKTIFLRCVAGLDIPDEGFLKVNGDTWLDKASGFSLATYERPVGYVFQDSRLFPHLSVMNNLKYGYSRTPENKRQIKLEHVIEWLSLGSLLQRNPLRLSGGEKQRVAIGRALLTSPRLLLMDEPLASLDEESKLEIYPYLEKLHKDLSIPVIYVTHSYNEVTRLADYLALIKDGSIYAAGPIREMATNLNVPVAFRQDAGSVIETRVTEHDDEFSLTYLNFPGGRITVAKNDHPVGASVRVRIIASDVSISTIKPEKSSVLNVFEGSVLELATASASHKMVKLDLNGTHLLARITRKSEKNLSLVP</sequence>
<dbReference type="EMBL" id="UOGC01000055">
    <property type="protein sequence ID" value="VAX17594.1"/>
    <property type="molecule type" value="Genomic_DNA"/>
</dbReference>
<gene>
    <name evidence="11" type="ORF">MNBD_NITROSPINAE01-91</name>
</gene>
<dbReference type="InterPro" id="IPR027417">
    <property type="entry name" value="P-loop_NTPase"/>
</dbReference>
<dbReference type="GO" id="GO:0140359">
    <property type="term" value="F:ABC-type transporter activity"/>
    <property type="evidence" value="ECO:0007669"/>
    <property type="project" value="InterPro"/>
</dbReference>
<protein>
    <submittedName>
        <fullName evidence="11">Molybdenum ABC transporter ATP-binding protein ModC</fullName>
    </submittedName>
</protein>
<dbReference type="GO" id="GO:0016020">
    <property type="term" value="C:membrane"/>
    <property type="evidence" value="ECO:0007669"/>
    <property type="project" value="InterPro"/>
</dbReference>
<dbReference type="InterPro" id="IPR017871">
    <property type="entry name" value="ABC_transporter-like_CS"/>
</dbReference>
<dbReference type="PROSITE" id="PS50893">
    <property type="entry name" value="ABC_TRANSPORTER_2"/>
    <property type="match status" value="1"/>
</dbReference>
<proteinExistence type="predicted"/>
<organism evidence="11">
    <name type="scientific">hydrothermal vent metagenome</name>
    <dbReference type="NCBI Taxonomy" id="652676"/>
    <lineage>
        <taxon>unclassified sequences</taxon>
        <taxon>metagenomes</taxon>
        <taxon>ecological metagenomes</taxon>
    </lineage>
</organism>
<evidence type="ECO:0000256" key="5">
    <source>
        <dbReference type="ARBA" id="ARBA00022741"/>
    </source>
</evidence>
<evidence type="ECO:0000313" key="11">
    <source>
        <dbReference type="EMBL" id="VAX17594.1"/>
    </source>
</evidence>
<dbReference type="SUPFAM" id="SSF50331">
    <property type="entry name" value="MOP-like"/>
    <property type="match status" value="1"/>
</dbReference>
<dbReference type="PROSITE" id="PS51866">
    <property type="entry name" value="MOP"/>
    <property type="match status" value="1"/>
</dbReference>
<keyword evidence="8" id="KW-0472">Membrane</keyword>
<dbReference type="GO" id="GO:0016887">
    <property type="term" value="F:ATP hydrolysis activity"/>
    <property type="evidence" value="ECO:0007669"/>
    <property type="project" value="InterPro"/>
</dbReference>
<dbReference type="InterPro" id="IPR004606">
    <property type="entry name" value="Mop_domain"/>
</dbReference>
<dbReference type="InterPro" id="IPR005116">
    <property type="entry name" value="Transp-assoc_OB_typ1"/>
</dbReference>
<evidence type="ECO:0000256" key="7">
    <source>
        <dbReference type="ARBA" id="ARBA00022967"/>
    </source>
</evidence>
<dbReference type="PANTHER" id="PTHR43514:SF10">
    <property type="entry name" value="MOLYBDENUM IMPORT ATP-BINDING PROTEIN MODC 2"/>
    <property type="match status" value="1"/>
</dbReference>
<evidence type="ECO:0000256" key="2">
    <source>
        <dbReference type="ARBA" id="ARBA00022475"/>
    </source>
</evidence>
<dbReference type="InterPro" id="IPR050334">
    <property type="entry name" value="Molybdenum_import_ModC"/>
</dbReference>
<keyword evidence="5" id="KW-0547">Nucleotide-binding</keyword>
<dbReference type="GO" id="GO:0015098">
    <property type="term" value="F:molybdate ion transmembrane transporter activity"/>
    <property type="evidence" value="ECO:0007669"/>
    <property type="project" value="InterPro"/>
</dbReference>
<dbReference type="PANTHER" id="PTHR43514">
    <property type="entry name" value="ABC TRANSPORTER I FAMILY MEMBER 10"/>
    <property type="match status" value="1"/>
</dbReference>
<reference evidence="11" key="1">
    <citation type="submission" date="2018-06" db="EMBL/GenBank/DDBJ databases">
        <authorList>
            <person name="Zhirakovskaya E."/>
        </authorList>
    </citation>
    <scope>NUCLEOTIDE SEQUENCE</scope>
</reference>
<dbReference type="AlphaFoldDB" id="A0A3B1C0S0"/>
<dbReference type="SMART" id="SM00382">
    <property type="entry name" value="AAA"/>
    <property type="match status" value="1"/>
</dbReference>
<evidence type="ECO:0000256" key="1">
    <source>
        <dbReference type="ARBA" id="ARBA00022448"/>
    </source>
</evidence>
<evidence type="ECO:0000256" key="3">
    <source>
        <dbReference type="ARBA" id="ARBA00022505"/>
    </source>
</evidence>
<keyword evidence="6 11" id="KW-0067">ATP-binding</keyword>
<dbReference type="PROSITE" id="PS00211">
    <property type="entry name" value="ABC_TRANSPORTER_1"/>
    <property type="match status" value="1"/>
</dbReference>
<dbReference type="NCBIfam" id="TIGR02142">
    <property type="entry name" value="modC_ABC"/>
    <property type="match status" value="1"/>
</dbReference>
<dbReference type="InterPro" id="IPR003593">
    <property type="entry name" value="AAA+_ATPase"/>
</dbReference>
<feature type="domain" description="ABC transporter" evidence="9">
    <location>
        <begin position="1"/>
        <end position="235"/>
    </location>
</feature>
<evidence type="ECO:0000259" key="10">
    <source>
        <dbReference type="PROSITE" id="PS51866"/>
    </source>
</evidence>
<dbReference type="InterPro" id="IPR011868">
    <property type="entry name" value="ModC_ABC_ATP-bd"/>
</dbReference>